<feature type="signal peptide" evidence="2">
    <location>
        <begin position="1"/>
        <end position="21"/>
    </location>
</feature>
<proteinExistence type="predicted"/>
<dbReference type="AlphaFoldDB" id="A0A345Y9U5"/>
<feature type="region of interest" description="Disordered" evidence="1">
    <location>
        <begin position="52"/>
        <end position="79"/>
    </location>
</feature>
<evidence type="ECO:0000313" key="5">
    <source>
        <dbReference type="Proteomes" id="UP000254537"/>
    </source>
</evidence>
<evidence type="ECO:0000313" key="4">
    <source>
        <dbReference type="EMBL" id="AXK40697.1"/>
    </source>
</evidence>
<dbReference type="Pfam" id="PF13511">
    <property type="entry name" value="DUF4124"/>
    <property type="match status" value="1"/>
</dbReference>
<dbReference type="KEGG" id="ccah:DWG20_15430"/>
<feature type="chain" id="PRO_5016789811" evidence="2">
    <location>
        <begin position="22"/>
        <end position="156"/>
    </location>
</feature>
<evidence type="ECO:0000259" key="3">
    <source>
        <dbReference type="Pfam" id="PF13511"/>
    </source>
</evidence>
<protein>
    <submittedName>
        <fullName evidence="4">DUF4124 domain-containing protein</fullName>
    </submittedName>
</protein>
<dbReference type="Proteomes" id="UP000254537">
    <property type="component" value="Chromosome"/>
</dbReference>
<gene>
    <name evidence="4" type="ORF">DWG20_15430</name>
</gene>
<name>A0A345Y9U5_9NEIS</name>
<dbReference type="InterPro" id="IPR025392">
    <property type="entry name" value="DUF4124"/>
</dbReference>
<organism evidence="4 5">
    <name type="scientific">Crenobacter cavernae</name>
    <dbReference type="NCBI Taxonomy" id="2290923"/>
    <lineage>
        <taxon>Bacteria</taxon>
        <taxon>Pseudomonadati</taxon>
        <taxon>Pseudomonadota</taxon>
        <taxon>Betaproteobacteria</taxon>
        <taxon>Neisseriales</taxon>
        <taxon>Neisseriaceae</taxon>
        <taxon>Crenobacter</taxon>
    </lineage>
</organism>
<dbReference type="EMBL" id="CP031337">
    <property type="protein sequence ID" value="AXK40697.1"/>
    <property type="molecule type" value="Genomic_DNA"/>
</dbReference>
<dbReference type="RefSeq" id="WP_115434624.1">
    <property type="nucleotide sequence ID" value="NZ_CP031337.1"/>
</dbReference>
<dbReference type="OrthoDB" id="8794394at2"/>
<feature type="compositionally biased region" description="Low complexity" evidence="1">
    <location>
        <begin position="52"/>
        <end position="71"/>
    </location>
</feature>
<sequence>MMKLVALISCATLLFAAGAHATVYTYKDANGKTVFSDQPPPGVTAKPVTVKPAATPPASANAAVNASGGVARPKADTGKELDAQNAKVKEENAKIDAQNAKVKQENCTRARGNLAVVQQGGRVKFVDKNGNVQYLDDKNRADQLRQAEQNVATWCK</sequence>
<feature type="domain" description="DUF4124" evidence="3">
    <location>
        <begin position="10"/>
        <end position="63"/>
    </location>
</feature>
<accession>A0A345Y9U5</accession>
<evidence type="ECO:0000256" key="2">
    <source>
        <dbReference type="SAM" id="SignalP"/>
    </source>
</evidence>
<reference evidence="4 5" key="1">
    <citation type="submission" date="2018-07" db="EMBL/GenBank/DDBJ databases">
        <title>Crenobacter cavernae sp. nov., isolated from a karst cave.</title>
        <authorList>
            <person name="Zhu H."/>
        </authorList>
    </citation>
    <scope>NUCLEOTIDE SEQUENCE [LARGE SCALE GENOMIC DNA]</scope>
    <source>
        <strain evidence="4 5">K1W11S-77</strain>
    </source>
</reference>
<keyword evidence="2" id="KW-0732">Signal</keyword>
<evidence type="ECO:0000256" key="1">
    <source>
        <dbReference type="SAM" id="MobiDB-lite"/>
    </source>
</evidence>